<feature type="region of interest" description="Disordered" evidence="1">
    <location>
        <begin position="44"/>
        <end position="66"/>
    </location>
</feature>
<sequence>MGDMGFVITFPGSAMKRRPKADTQRSATAEIMIFPGVRYERYTPEAPRRTKAKPARRFFDTMPQPG</sequence>
<dbReference type="EMBL" id="MZMT01000053">
    <property type="protein sequence ID" value="PIO41930.1"/>
    <property type="molecule type" value="Genomic_DNA"/>
</dbReference>
<accession>A0A2N9VR12</accession>
<comment type="caution">
    <text evidence="2">The sequence shown here is derived from an EMBL/GenBank/DDBJ whole genome shotgun (WGS) entry which is preliminary data.</text>
</comment>
<gene>
    <name evidence="2" type="ORF">B5P45_22965</name>
</gene>
<organism evidence="2 3">
    <name type="scientific">Phyllobacterium zundukense</name>
    <dbReference type="NCBI Taxonomy" id="1867719"/>
    <lineage>
        <taxon>Bacteria</taxon>
        <taxon>Pseudomonadati</taxon>
        <taxon>Pseudomonadota</taxon>
        <taxon>Alphaproteobacteria</taxon>
        <taxon>Hyphomicrobiales</taxon>
        <taxon>Phyllobacteriaceae</taxon>
        <taxon>Phyllobacterium</taxon>
    </lineage>
</organism>
<dbReference type="Proteomes" id="UP000232163">
    <property type="component" value="Unassembled WGS sequence"/>
</dbReference>
<proteinExistence type="predicted"/>
<name>A0A2N9VR12_9HYPH</name>
<evidence type="ECO:0000256" key="1">
    <source>
        <dbReference type="SAM" id="MobiDB-lite"/>
    </source>
</evidence>
<dbReference type="KEGG" id="pht:BLM14_12515"/>
<keyword evidence="3" id="KW-1185">Reference proteome</keyword>
<evidence type="ECO:0000313" key="2">
    <source>
        <dbReference type="EMBL" id="PIO41930.1"/>
    </source>
</evidence>
<evidence type="ECO:0000313" key="3">
    <source>
        <dbReference type="Proteomes" id="UP000232163"/>
    </source>
</evidence>
<dbReference type="AlphaFoldDB" id="A0A2N9VR12"/>
<protein>
    <submittedName>
        <fullName evidence="2">Uncharacterized protein</fullName>
    </submittedName>
</protein>
<reference evidence="2 3" key="1">
    <citation type="journal article" date="2017" name="Int J Environ Stud">
        <title>Does the Miocene-Pliocene relict legume Oxytropis triphylla form nitrogen-fixing nodules with a combination of bacterial strains?</title>
        <authorList>
            <person name="Safronova V."/>
            <person name="Belimov A."/>
            <person name="Sazanova A."/>
            <person name="Kuznetsova I."/>
            <person name="Popova J."/>
            <person name="Andronov E."/>
            <person name="Verkhozina A."/>
            <person name="Tikhonovich I."/>
        </authorList>
    </citation>
    <scope>NUCLEOTIDE SEQUENCE [LARGE SCALE GENOMIC DNA]</scope>
    <source>
        <strain evidence="2 3">Tri-38</strain>
    </source>
</reference>